<evidence type="ECO:0000313" key="2">
    <source>
        <dbReference type="EMBL" id="MBK1828632.1"/>
    </source>
</evidence>
<dbReference type="SUPFAM" id="SSF49785">
    <property type="entry name" value="Galactose-binding domain-like"/>
    <property type="match status" value="1"/>
</dbReference>
<dbReference type="PROSITE" id="PS51841">
    <property type="entry name" value="LTD"/>
    <property type="match status" value="1"/>
</dbReference>
<sequence>MPLLTLGGAALIAFATSRLEAVGLAVINEFHYNSSENELYEEFIELHNPGDAPYDLTGHAISDAVSFSFAPGTTIPAGGYLVIAQDPATIESRYGITGVLGPWSGKLSSKGEEIELRDAADGKVDSVDYQAGFPWPTMADGGGPSAELMNPLLDNSLGSSWRSTGYGDPASSLISPASTGWKYFKGTSEASSPITAWRQAAFNDNGWLTGQTPIGYGDPGHNTVLGDMLENYTSVYFRREFTIGAGAVPTALTLRVRVDDGCVVWINGSEVARFHVPSGELNHDDTGINHEAEWETLVLTGMSGVLEEGTNQIAVHALNTRVGSSDFSFDLELLPSSVNSEATPGTQNSIVIPTSQAAPSILDVTHTPQQPVSGEPVTVTAEIEDPDGMGAVSLRYQIVDPGSYIRLTDAAYESSWTSVPMSDNGTNGDAVSGDGTYTAILPGTLQVHRRLIRYRIDFADTLGNSSTAPYPDDETPNFAWFCYDGIPAWSGALRPTSFNGIPTTPTQSFSEETMRSMPAIHLIANETDVTNCQYNGSYTNTRFRGTLIQRGVVYDHVEYRIRGQASTYVSGKNKWKISFNRARDFQAYNNYGEPYAETWNELPINSNASPWAAINRGSAGVEEASSHRLYQLAGMAALHTQYFQFRIIDAAAESTGDQYTGDLWGLYMGFEPTEGNFADEHGLEDGNLYAIEGNNGDLESQAPGQPTDGSDWVTFRNGLAQSGQTEQWYRDNVDLDALFTFLAINRLIGNIDVRPGDNYRFIRRPSDGRWIIIPYDLDMMYVPAHHWGGTMDSVVVAGAPNVFRAIMRHPGIAREYRNRCREILSLAGSDRASTGGQIGQLIAEYSSFVNPPGEANTWAEIDAALWNLHPRTRGNGANSGQTSHKGNFYRAIMFDARGGLGGTIRTNSWIRSLDDPNSDGFSDHEGIMNYFVNYATSTWPGGTWSRRAVNGFGGGTDNDPTRQLGYGYKYLEFESLYGGWGNANVNPSIGDIHDDFPDRPVVTSNNPGFPVDNLSFTSSPFSDPDGAGTQAATEWRIARLSAPGLPGYIAGTPWRYELQTLWSSGELAPGSDTFTFPLGIAQAGERYRVRVRHKDLDGNWSYWSEPITFDANATEPFTLVHYWNFNNEDAEPTFTLLGGSESTVGQVEYDDGKDFAALNARMGDPADDHQRVNNPLTPGTELRFDIPTTGFQDILVQYETRRSGSGAGIQIIDYTTDGGSTWLNHSQITVLDIDDEDVPVMIFDFGETPGASDNPAFGIRVTFAQGAGGTVGNNRFDNLTVEGRPTSSSFAGWQQSQFSPGELADPAISGPDTDPTQSGISNLMRYALGFDRNQPIVDQSGLSLVQRLVTDDELETEHRLIYRFPYNPAATDIHWQVEAGSAPREWSHVLFDSAITPSPPTSDGWVEIILPDSLDGGPTPDPRMFVRLQVQPIATP</sequence>
<keyword evidence="3" id="KW-1185">Reference proteome</keyword>
<reference evidence="2" key="1">
    <citation type="submission" date="2021-01" db="EMBL/GenBank/DDBJ databases">
        <title>Modified the classification status of verrucomicrobia.</title>
        <authorList>
            <person name="Feng X."/>
        </authorList>
    </citation>
    <scope>NUCLEOTIDE SEQUENCE</scope>
    <source>
        <strain evidence="2">KCTC 22201</strain>
    </source>
</reference>
<dbReference type="Gene3D" id="2.60.40.10">
    <property type="entry name" value="Immunoglobulins"/>
    <property type="match status" value="1"/>
</dbReference>
<keyword evidence="2" id="KW-0808">Transferase</keyword>
<dbReference type="NCBIfam" id="NF041940">
    <property type="entry name" value="choice_anch_X"/>
    <property type="match status" value="1"/>
</dbReference>
<dbReference type="Proteomes" id="UP000658278">
    <property type="component" value="Unassembled WGS sequence"/>
</dbReference>
<proteinExistence type="predicted"/>
<dbReference type="GO" id="GO:0016301">
    <property type="term" value="F:kinase activity"/>
    <property type="evidence" value="ECO:0007669"/>
    <property type="project" value="UniProtKB-KW"/>
</dbReference>
<dbReference type="RefSeq" id="WP_234045114.1">
    <property type="nucleotide sequence ID" value="NZ_JAENII010000015.1"/>
</dbReference>
<dbReference type="Pfam" id="PF08757">
    <property type="entry name" value="CotH"/>
    <property type="match status" value="1"/>
</dbReference>
<dbReference type="Pfam" id="PF00932">
    <property type="entry name" value="LTD"/>
    <property type="match status" value="1"/>
</dbReference>
<dbReference type="InterPro" id="IPR001322">
    <property type="entry name" value="Lamin_tail_dom"/>
</dbReference>
<organism evidence="2 3">
    <name type="scientific">Haloferula rosea</name>
    <dbReference type="NCBI Taxonomy" id="490093"/>
    <lineage>
        <taxon>Bacteria</taxon>
        <taxon>Pseudomonadati</taxon>
        <taxon>Verrucomicrobiota</taxon>
        <taxon>Verrucomicrobiia</taxon>
        <taxon>Verrucomicrobiales</taxon>
        <taxon>Verrucomicrobiaceae</taxon>
        <taxon>Haloferula</taxon>
    </lineage>
</organism>
<accession>A0A934VH23</accession>
<dbReference type="InterPro" id="IPR013783">
    <property type="entry name" value="Ig-like_fold"/>
</dbReference>
<gene>
    <name evidence="2" type="ORF">JIN81_16485</name>
</gene>
<dbReference type="Gene3D" id="2.60.40.1260">
    <property type="entry name" value="Lamin Tail domain"/>
    <property type="match status" value="1"/>
</dbReference>
<evidence type="ECO:0000259" key="1">
    <source>
        <dbReference type="PROSITE" id="PS51841"/>
    </source>
</evidence>
<comment type="caution">
    <text evidence="2">The sequence shown here is derived from an EMBL/GenBank/DDBJ whole genome shotgun (WGS) entry which is preliminary data.</text>
</comment>
<evidence type="ECO:0000313" key="3">
    <source>
        <dbReference type="Proteomes" id="UP000658278"/>
    </source>
</evidence>
<dbReference type="Gene3D" id="2.60.120.260">
    <property type="entry name" value="Galactose-binding domain-like"/>
    <property type="match status" value="1"/>
</dbReference>
<keyword evidence="2" id="KW-0418">Kinase</keyword>
<dbReference type="EMBL" id="JAENII010000015">
    <property type="protein sequence ID" value="MBK1828632.1"/>
    <property type="molecule type" value="Genomic_DNA"/>
</dbReference>
<feature type="domain" description="LTD" evidence="1">
    <location>
        <begin position="13"/>
        <end position="199"/>
    </location>
</feature>
<dbReference type="InterPro" id="IPR014867">
    <property type="entry name" value="Spore_coat_CotH_CotH2/3/7"/>
</dbReference>
<name>A0A934VH23_9BACT</name>
<dbReference type="InterPro" id="IPR036415">
    <property type="entry name" value="Lamin_tail_dom_sf"/>
</dbReference>
<dbReference type="InterPro" id="IPR008979">
    <property type="entry name" value="Galactose-bd-like_sf"/>
</dbReference>
<dbReference type="SUPFAM" id="SSF74853">
    <property type="entry name" value="Lamin A/C globular tail domain"/>
    <property type="match status" value="1"/>
</dbReference>
<protein>
    <submittedName>
        <fullName evidence="2">CotH kinase family protein</fullName>
    </submittedName>
</protein>